<evidence type="ECO:0000313" key="7">
    <source>
        <dbReference type="EMBL" id="EFX88867.1"/>
    </source>
</evidence>
<gene>
    <name evidence="7" type="ORF">DAPPUDRAFT_95798</name>
</gene>
<evidence type="ECO:0000256" key="1">
    <source>
        <dbReference type="ARBA" id="ARBA00022723"/>
    </source>
</evidence>
<feature type="domain" description="THAP-type" evidence="6">
    <location>
        <begin position="105"/>
        <end position="180"/>
    </location>
</feature>
<evidence type="ECO:0000256" key="4">
    <source>
        <dbReference type="ARBA" id="ARBA00023125"/>
    </source>
</evidence>
<dbReference type="InterPro" id="IPR038441">
    <property type="entry name" value="THAP_Znf_sf"/>
</dbReference>
<organism evidence="7 8">
    <name type="scientific">Daphnia pulex</name>
    <name type="common">Water flea</name>
    <dbReference type="NCBI Taxonomy" id="6669"/>
    <lineage>
        <taxon>Eukaryota</taxon>
        <taxon>Metazoa</taxon>
        <taxon>Ecdysozoa</taxon>
        <taxon>Arthropoda</taxon>
        <taxon>Crustacea</taxon>
        <taxon>Branchiopoda</taxon>
        <taxon>Diplostraca</taxon>
        <taxon>Cladocera</taxon>
        <taxon>Anomopoda</taxon>
        <taxon>Daphniidae</taxon>
        <taxon>Daphnia</taxon>
    </lineage>
</organism>
<keyword evidence="8" id="KW-1185">Reference proteome</keyword>
<dbReference type="SMART" id="SM00980">
    <property type="entry name" value="THAP"/>
    <property type="match status" value="1"/>
</dbReference>
<dbReference type="HOGENOM" id="CLU_947512_0_0_1"/>
<dbReference type="PROSITE" id="PS50950">
    <property type="entry name" value="ZF_THAP"/>
    <property type="match status" value="1"/>
</dbReference>
<dbReference type="KEGG" id="dpx:DAPPUDRAFT_95798"/>
<dbReference type="GO" id="GO:0008270">
    <property type="term" value="F:zinc ion binding"/>
    <property type="evidence" value="ECO:0007669"/>
    <property type="project" value="UniProtKB-KW"/>
</dbReference>
<dbReference type="EMBL" id="GL732525">
    <property type="protein sequence ID" value="EFX88867.1"/>
    <property type="molecule type" value="Genomic_DNA"/>
</dbReference>
<evidence type="ECO:0000256" key="2">
    <source>
        <dbReference type="ARBA" id="ARBA00022771"/>
    </source>
</evidence>
<keyword evidence="2 5" id="KW-0863">Zinc-finger</keyword>
<evidence type="ECO:0000313" key="8">
    <source>
        <dbReference type="Proteomes" id="UP000000305"/>
    </source>
</evidence>
<dbReference type="OrthoDB" id="8195867at2759"/>
<sequence>MLGPLGQSHYLVKMVLIRHSKRQVLDETSSTLKFACRAKAVQNQPQVNEVLSDQQSRKLLSLFMDQQLTQLPCSSIVALTNYVHVKCLSLKRKVFCIMNTKKGSVSRRCKVSNCRNLKSASVKLYSLPKEGVRRDLWLERMNYIIDTNLKNLYVCSDHFLTGKPSGEFHKKHVDWAPSINLGSNNTKQFLVRNNVAFDKADTPPLIDVETATEDTSNNLDEEVALIEDTFVSDSHPIPSLNDVTTSTETFDMTSTADDQNIITVETTFDGFDAVFPQRIRNTIWTITVKHLYLF</sequence>
<dbReference type="GO" id="GO:0003677">
    <property type="term" value="F:DNA binding"/>
    <property type="evidence" value="ECO:0007669"/>
    <property type="project" value="UniProtKB-UniRule"/>
</dbReference>
<dbReference type="AlphaFoldDB" id="E9FUT2"/>
<evidence type="ECO:0000259" key="6">
    <source>
        <dbReference type="PROSITE" id="PS50950"/>
    </source>
</evidence>
<name>E9FUT2_DAPPU</name>
<keyword evidence="1" id="KW-0479">Metal-binding</keyword>
<keyword evidence="4 5" id="KW-0238">DNA-binding</keyword>
<dbReference type="Gene3D" id="1.20.58.1980">
    <property type="match status" value="1"/>
</dbReference>
<evidence type="ECO:0000256" key="5">
    <source>
        <dbReference type="PROSITE-ProRule" id="PRU00309"/>
    </source>
</evidence>
<protein>
    <recommendedName>
        <fullName evidence="6">THAP-type domain-containing protein</fullName>
    </recommendedName>
</protein>
<accession>E9FUT2</accession>
<proteinExistence type="predicted"/>
<reference evidence="7 8" key="1">
    <citation type="journal article" date="2011" name="Science">
        <title>The ecoresponsive genome of Daphnia pulex.</title>
        <authorList>
            <person name="Colbourne J.K."/>
            <person name="Pfrender M.E."/>
            <person name="Gilbert D."/>
            <person name="Thomas W.K."/>
            <person name="Tucker A."/>
            <person name="Oakley T.H."/>
            <person name="Tokishita S."/>
            <person name="Aerts A."/>
            <person name="Arnold G.J."/>
            <person name="Basu M.K."/>
            <person name="Bauer D.J."/>
            <person name="Caceres C.E."/>
            <person name="Carmel L."/>
            <person name="Casola C."/>
            <person name="Choi J.H."/>
            <person name="Detter J.C."/>
            <person name="Dong Q."/>
            <person name="Dusheyko S."/>
            <person name="Eads B.D."/>
            <person name="Frohlich T."/>
            <person name="Geiler-Samerotte K.A."/>
            <person name="Gerlach D."/>
            <person name="Hatcher P."/>
            <person name="Jogdeo S."/>
            <person name="Krijgsveld J."/>
            <person name="Kriventseva E.V."/>
            <person name="Kultz D."/>
            <person name="Laforsch C."/>
            <person name="Lindquist E."/>
            <person name="Lopez J."/>
            <person name="Manak J.R."/>
            <person name="Muller J."/>
            <person name="Pangilinan J."/>
            <person name="Patwardhan R.P."/>
            <person name="Pitluck S."/>
            <person name="Pritham E.J."/>
            <person name="Rechtsteiner A."/>
            <person name="Rho M."/>
            <person name="Rogozin I.B."/>
            <person name="Sakarya O."/>
            <person name="Salamov A."/>
            <person name="Schaack S."/>
            <person name="Shapiro H."/>
            <person name="Shiga Y."/>
            <person name="Skalitzky C."/>
            <person name="Smith Z."/>
            <person name="Souvorov A."/>
            <person name="Sung W."/>
            <person name="Tang Z."/>
            <person name="Tsuchiya D."/>
            <person name="Tu H."/>
            <person name="Vos H."/>
            <person name="Wang M."/>
            <person name="Wolf Y.I."/>
            <person name="Yamagata H."/>
            <person name="Yamada T."/>
            <person name="Ye Y."/>
            <person name="Shaw J.R."/>
            <person name="Andrews J."/>
            <person name="Crease T.J."/>
            <person name="Tang H."/>
            <person name="Lucas S.M."/>
            <person name="Robertson H.M."/>
            <person name="Bork P."/>
            <person name="Koonin E.V."/>
            <person name="Zdobnov E.M."/>
            <person name="Grigoriev I.V."/>
            <person name="Lynch M."/>
            <person name="Boore J.L."/>
        </authorList>
    </citation>
    <scope>NUCLEOTIDE SEQUENCE [LARGE SCALE GENOMIC DNA]</scope>
</reference>
<keyword evidence="3" id="KW-0862">Zinc</keyword>
<evidence type="ECO:0000256" key="3">
    <source>
        <dbReference type="ARBA" id="ARBA00022833"/>
    </source>
</evidence>
<dbReference type="Proteomes" id="UP000000305">
    <property type="component" value="Unassembled WGS sequence"/>
</dbReference>
<dbReference type="Pfam" id="PF05485">
    <property type="entry name" value="THAP"/>
    <property type="match status" value="1"/>
</dbReference>
<dbReference type="Gene3D" id="6.20.210.20">
    <property type="entry name" value="THAP domain"/>
    <property type="match status" value="1"/>
</dbReference>
<dbReference type="InterPro" id="IPR006612">
    <property type="entry name" value="THAP_Znf"/>
</dbReference>
<dbReference type="InParanoid" id="E9FUT2"/>
<dbReference type="SUPFAM" id="SSF57716">
    <property type="entry name" value="Glucocorticoid receptor-like (DNA-binding domain)"/>
    <property type="match status" value="1"/>
</dbReference>